<dbReference type="PANTHER" id="PTHR37710:SF1">
    <property type="entry name" value="TRANSMEMBRANE PROTEIN"/>
    <property type="match status" value="1"/>
</dbReference>
<dbReference type="OrthoDB" id="684392at2759"/>
<proteinExistence type="predicted"/>
<reference evidence="2 3" key="1">
    <citation type="submission" date="2016-09" db="EMBL/GenBank/DDBJ databases">
        <title>The draft genome of Dichanthelium oligosanthes: A C3 panicoid grass species.</title>
        <authorList>
            <person name="Studer A.J."/>
            <person name="Schnable J.C."/>
            <person name="Brutnell T.P."/>
        </authorList>
    </citation>
    <scope>NUCLEOTIDE SEQUENCE [LARGE SCALE GENOMIC DNA]</scope>
    <source>
        <strain evidence="3">cv. Kellogg 1175</strain>
        <tissue evidence="2">Leaf</tissue>
    </source>
</reference>
<dbReference type="EMBL" id="LWDX02023360">
    <property type="protein sequence ID" value="OEL31456.1"/>
    <property type="molecule type" value="Genomic_DNA"/>
</dbReference>
<feature type="compositionally biased region" description="Basic and acidic residues" evidence="1">
    <location>
        <begin position="209"/>
        <end position="218"/>
    </location>
</feature>
<organism evidence="2 3">
    <name type="scientific">Dichanthelium oligosanthes</name>
    <dbReference type="NCBI Taxonomy" id="888268"/>
    <lineage>
        <taxon>Eukaryota</taxon>
        <taxon>Viridiplantae</taxon>
        <taxon>Streptophyta</taxon>
        <taxon>Embryophyta</taxon>
        <taxon>Tracheophyta</taxon>
        <taxon>Spermatophyta</taxon>
        <taxon>Magnoliopsida</taxon>
        <taxon>Liliopsida</taxon>
        <taxon>Poales</taxon>
        <taxon>Poaceae</taxon>
        <taxon>PACMAD clade</taxon>
        <taxon>Panicoideae</taxon>
        <taxon>Panicodae</taxon>
        <taxon>Paniceae</taxon>
        <taxon>Dichantheliinae</taxon>
        <taxon>Dichanthelium</taxon>
    </lineage>
</organism>
<accession>A0A1E5W215</accession>
<feature type="region of interest" description="Disordered" evidence="1">
    <location>
        <begin position="272"/>
        <end position="294"/>
    </location>
</feature>
<dbReference type="PANTHER" id="PTHR37710">
    <property type="entry name" value="TRANSMEMBRANE PROTEIN"/>
    <property type="match status" value="1"/>
</dbReference>
<feature type="region of interest" description="Disordered" evidence="1">
    <location>
        <begin position="198"/>
        <end position="218"/>
    </location>
</feature>
<sequence length="294" mass="31693">MARPSPQARPLRRSRESLRLPATSCALQAHSRLKVAASFVGISFVCAPRIVMVSSNQGFNSSPGSTHRHGAEVAPPAQLRRVHPGRGGQRVPARRGVELRGGVPGQGASRVAGPVLRPLRPRCLSALSFADRQLAAAQGVAAALCPRAERVLGKVDGFVRFVQSLPARFDGLEALVAGVRGGVAAGLAPARRACRDGKVPATCSGTSDATRKREARRTEASKRYTRTCLWERKAWMLSAASLLRISSPGRWRVPTREMIISGQAATRLAKLRTGRRRMPGQRSRRPALTRANTR</sequence>
<evidence type="ECO:0000313" key="2">
    <source>
        <dbReference type="EMBL" id="OEL31456.1"/>
    </source>
</evidence>
<dbReference type="STRING" id="888268.A0A1E5W215"/>
<keyword evidence="3" id="KW-1185">Reference proteome</keyword>
<protein>
    <submittedName>
        <fullName evidence="2">Uncharacterized protein</fullName>
    </submittedName>
</protein>
<gene>
    <name evidence="2" type="ORF">BAE44_0007528</name>
</gene>
<name>A0A1E5W215_9POAL</name>
<dbReference type="Proteomes" id="UP000095767">
    <property type="component" value="Unassembled WGS sequence"/>
</dbReference>
<evidence type="ECO:0000313" key="3">
    <source>
        <dbReference type="Proteomes" id="UP000095767"/>
    </source>
</evidence>
<evidence type="ECO:0000256" key="1">
    <source>
        <dbReference type="SAM" id="MobiDB-lite"/>
    </source>
</evidence>
<comment type="caution">
    <text evidence="2">The sequence shown here is derived from an EMBL/GenBank/DDBJ whole genome shotgun (WGS) entry which is preliminary data.</text>
</comment>
<dbReference type="AlphaFoldDB" id="A0A1E5W215"/>